<organism evidence="2 3">
    <name type="scientific">Cajanus cajan</name>
    <name type="common">Pigeon pea</name>
    <name type="synonym">Cajanus indicus</name>
    <dbReference type="NCBI Taxonomy" id="3821"/>
    <lineage>
        <taxon>Eukaryota</taxon>
        <taxon>Viridiplantae</taxon>
        <taxon>Streptophyta</taxon>
        <taxon>Embryophyta</taxon>
        <taxon>Tracheophyta</taxon>
        <taxon>Spermatophyta</taxon>
        <taxon>Magnoliopsida</taxon>
        <taxon>eudicotyledons</taxon>
        <taxon>Gunneridae</taxon>
        <taxon>Pentapetalae</taxon>
        <taxon>rosids</taxon>
        <taxon>fabids</taxon>
        <taxon>Fabales</taxon>
        <taxon>Fabaceae</taxon>
        <taxon>Papilionoideae</taxon>
        <taxon>50 kb inversion clade</taxon>
        <taxon>NPAAA clade</taxon>
        <taxon>indigoferoid/millettioid clade</taxon>
        <taxon>Phaseoleae</taxon>
        <taxon>Cajanus</taxon>
    </lineage>
</organism>
<dbReference type="Pfam" id="PF13966">
    <property type="entry name" value="zf-RVT"/>
    <property type="match status" value="1"/>
</dbReference>
<evidence type="ECO:0000313" key="2">
    <source>
        <dbReference type="EMBL" id="KYP52536.1"/>
    </source>
</evidence>
<accession>A0A151SCN0</accession>
<dbReference type="Gramene" id="C.cajan_24984.t">
    <property type="protein sequence ID" value="C.cajan_24984.t"/>
    <property type="gene ID" value="C.cajan_24984"/>
</dbReference>
<feature type="domain" description="Reverse transcriptase zinc-binding" evidence="1">
    <location>
        <begin position="56"/>
        <end position="140"/>
    </location>
</feature>
<proteinExistence type="predicted"/>
<name>A0A151SCN0_CAJCA</name>
<dbReference type="OMA" id="ACNTINI"/>
<reference evidence="2" key="1">
    <citation type="journal article" date="2012" name="Nat. Biotechnol.">
        <title>Draft genome sequence of pigeonpea (Cajanus cajan), an orphan legume crop of resource-poor farmers.</title>
        <authorList>
            <person name="Varshney R.K."/>
            <person name="Chen W."/>
            <person name="Li Y."/>
            <person name="Bharti A.K."/>
            <person name="Saxena R.K."/>
            <person name="Schlueter J.A."/>
            <person name="Donoghue M.T."/>
            <person name="Azam S."/>
            <person name="Fan G."/>
            <person name="Whaley A.M."/>
            <person name="Farmer A.D."/>
            <person name="Sheridan J."/>
            <person name="Iwata A."/>
            <person name="Tuteja R."/>
            <person name="Penmetsa R.V."/>
            <person name="Wu W."/>
            <person name="Upadhyaya H.D."/>
            <person name="Yang S.P."/>
            <person name="Shah T."/>
            <person name="Saxena K.B."/>
            <person name="Michael T."/>
            <person name="McCombie W.R."/>
            <person name="Yang B."/>
            <person name="Zhang G."/>
            <person name="Yang H."/>
            <person name="Wang J."/>
            <person name="Spillane C."/>
            <person name="Cook D.R."/>
            <person name="May G.D."/>
            <person name="Xu X."/>
            <person name="Jackson S.A."/>
        </authorList>
    </citation>
    <scope>NUCLEOTIDE SEQUENCE [LARGE SCALE GENOMIC DNA]</scope>
</reference>
<keyword evidence="3" id="KW-1185">Reference proteome</keyword>
<gene>
    <name evidence="2" type="ORF">KK1_025659</name>
</gene>
<dbReference type="EMBL" id="KQ483423">
    <property type="protein sequence ID" value="KYP52536.1"/>
    <property type="molecule type" value="Genomic_DNA"/>
</dbReference>
<sequence>MPPSIIKEVVKIQREDIIFQQEEEMIRELIGLFGGVQPQLYMPYMLVWNCDTSKAYMIKSAYGSAVDNGVVLALRHMWKALVPKKASVFSWQLLLQAFPVRKGLVKRDMLLINESCALCNCEDEEVKHLFLHCFISSNIWYSIWYWLSFSSCMPKCLEDLLLDMCGFVGGKKKWRYVVTIWIVVVWSIWLHRNNIVFNNDLLNVGEIIDAIKYRSEKWLTVGLNEE</sequence>
<evidence type="ECO:0000313" key="3">
    <source>
        <dbReference type="Proteomes" id="UP000075243"/>
    </source>
</evidence>
<protein>
    <recommendedName>
        <fullName evidence="1">Reverse transcriptase zinc-binding domain-containing protein</fullName>
    </recommendedName>
</protein>
<dbReference type="InterPro" id="IPR026960">
    <property type="entry name" value="RVT-Znf"/>
</dbReference>
<dbReference type="Proteomes" id="UP000075243">
    <property type="component" value="Unassembled WGS sequence"/>
</dbReference>
<evidence type="ECO:0000259" key="1">
    <source>
        <dbReference type="Pfam" id="PF13966"/>
    </source>
</evidence>
<dbReference type="AlphaFoldDB" id="A0A151SCN0"/>